<dbReference type="KEGG" id="bcom:BAUCODRAFT_182375"/>
<dbReference type="EMBL" id="KB445550">
    <property type="protein sequence ID" value="EMD00752.1"/>
    <property type="molecule type" value="Genomic_DNA"/>
</dbReference>
<evidence type="ECO:0000313" key="1">
    <source>
        <dbReference type="EMBL" id="EMD00752.1"/>
    </source>
</evidence>
<dbReference type="HOGENOM" id="CLU_1906360_0_0_1"/>
<protein>
    <submittedName>
        <fullName evidence="1">Uncharacterized protein</fullName>
    </submittedName>
</protein>
<accession>M2MUX6</accession>
<keyword evidence="2" id="KW-1185">Reference proteome</keyword>
<dbReference type="AlphaFoldDB" id="M2MUX6"/>
<dbReference type="RefSeq" id="XP_007671936.1">
    <property type="nucleotide sequence ID" value="XM_007673746.1"/>
</dbReference>
<organism evidence="1 2">
    <name type="scientific">Baudoinia panamericana (strain UAMH 10762)</name>
    <name type="common">Angels' share fungus</name>
    <name type="synonym">Baudoinia compniacensis (strain UAMH 10762)</name>
    <dbReference type="NCBI Taxonomy" id="717646"/>
    <lineage>
        <taxon>Eukaryota</taxon>
        <taxon>Fungi</taxon>
        <taxon>Dikarya</taxon>
        <taxon>Ascomycota</taxon>
        <taxon>Pezizomycotina</taxon>
        <taxon>Dothideomycetes</taxon>
        <taxon>Dothideomycetidae</taxon>
        <taxon>Mycosphaerellales</taxon>
        <taxon>Teratosphaeriaceae</taxon>
        <taxon>Baudoinia</taxon>
    </lineage>
</organism>
<dbReference type="Proteomes" id="UP000011761">
    <property type="component" value="Unassembled WGS sequence"/>
</dbReference>
<reference evidence="1 2" key="1">
    <citation type="journal article" date="2012" name="PLoS Pathog.">
        <title>Diverse lifestyles and strategies of plant pathogenesis encoded in the genomes of eighteen Dothideomycetes fungi.</title>
        <authorList>
            <person name="Ohm R.A."/>
            <person name="Feau N."/>
            <person name="Henrissat B."/>
            <person name="Schoch C.L."/>
            <person name="Horwitz B.A."/>
            <person name="Barry K.W."/>
            <person name="Condon B.J."/>
            <person name="Copeland A.C."/>
            <person name="Dhillon B."/>
            <person name="Glaser F."/>
            <person name="Hesse C.N."/>
            <person name="Kosti I."/>
            <person name="LaButti K."/>
            <person name="Lindquist E.A."/>
            <person name="Lucas S."/>
            <person name="Salamov A.A."/>
            <person name="Bradshaw R.E."/>
            <person name="Ciuffetti L."/>
            <person name="Hamelin R.C."/>
            <person name="Kema G.H.J."/>
            <person name="Lawrence C."/>
            <person name="Scott J.A."/>
            <person name="Spatafora J.W."/>
            <person name="Turgeon B.G."/>
            <person name="de Wit P.J.G.M."/>
            <person name="Zhong S."/>
            <person name="Goodwin S.B."/>
            <person name="Grigoriev I.V."/>
        </authorList>
    </citation>
    <scope>NUCLEOTIDE SEQUENCE [LARGE SCALE GENOMIC DNA]</scope>
    <source>
        <strain evidence="1 2">UAMH 10762</strain>
    </source>
</reference>
<proteinExistence type="predicted"/>
<gene>
    <name evidence="1" type="ORF">BAUCODRAFT_182375</name>
</gene>
<evidence type="ECO:0000313" key="2">
    <source>
        <dbReference type="Proteomes" id="UP000011761"/>
    </source>
</evidence>
<name>M2MUX6_BAUPA</name>
<sequence>MGKPATCYTTPRNPAVGVTESHLRIAHGAIKQLYDEAVQRATLFHSSLAPFRDGGGEVRLAPGRDVHPPASVLYSLFSTWSGVLEVRVSYQSYKLDQNVLEVDSFESGSCVLMFPLKRHMSHTLRAAPAIRET</sequence>
<dbReference type="GeneID" id="19109514"/>